<dbReference type="Gene3D" id="3.20.20.370">
    <property type="entry name" value="Glycoside hydrolase/deacetylase"/>
    <property type="match status" value="1"/>
</dbReference>
<dbReference type="PANTHER" id="PTHR31609:SF1">
    <property type="entry name" value="CARBOHYDRATE DEACETYLASE"/>
    <property type="match status" value="1"/>
</dbReference>
<evidence type="ECO:0000313" key="7">
    <source>
        <dbReference type="Proteomes" id="UP000559809"/>
    </source>
</evidence>
<protein>
    <submittedName>
        <fullName evidence="6">ChbG/HpnK family deacetylase</fullName>
    </submittedName>
</protein>
<accession>A0A853FU98</accession>
<organism evidence="6 7">
    <name type="scientific">Parapusillimonas granuli</name>
    <dbReference type="NCBI Taxonomy" id="380911"/>
    <lineage>
        <taxon>Bacteria</taxon>
        <taxon>Pseudomonadati</taxon>
        <taxon>Pseudomonadota</taxon>
        <taxon>Betaproteobacteria</taxon>
        <taxon>Burkholderiales</taxon>
        <taxon>Alcaligenaceae</taxon>
        <taxon>Parapusillimonas</taxon>
    </lineage>
</organism>
<reference evidence="6 7" key="1">
    <citation type="submission" date="2020-07" db="EMBL/GenBank/DDBJ databases">
        <title>Taxonomic revisions and descriptions of new bacterial species based on genomic comparisons in the high-G+C-content subgroup of the family Alcaligenaceae.</title>
        <authorList>
            <person name="Szabo A."/>
            <person name="Felfoldi T."/>
        </authorList>
    </citation>
    <scope>NUCLEOTIDE SEQUENCE [LARGE SCALE GENOMIC DNA]</scope>
    <source>
        <strain evidence="6 7">LMG 24012</strain>
    </source>
</reference>
<dbReference type="InterPro" id="IPR006879">
    <property type="entry name" value="YdjC-like"/>
</dbReference>
<sequence>MSKAKQQESAHAGHKRIVLCADDFGMDPAADEAILRLAELRRLSATSCLAQGRGFAAQASALRDSGLQLGLHLNFTEAIGAAALHMPVSALILNAWLRRLPAAQVGAQIAAQLDAFEAALGRGPDFVDGHQHVHQFPVIREALLRTLAQRYGARPPWLRQTRAGRLSGTPMGLRLKARTIEFLGARRFARRAGALGFRMNRRFLGVYDFQGGRAAYEPLLRNWLAMAEDGDLIMCHPAARAIPGDGLGAQRLAEFNVLKSNAMGEWLAAGGLSLQGRPSAPPL</sequence>
<dbReference type="RefSeq" id="WP_180154815.1">
    <property type="nucleotide sequence ID" value="NZ_JACCEM010000004.1"/>
</dbReference>
<dbReference type="CDD" id="cd10807">
    <property type="entry name" value="YdjC_like_3"/>
    <property type="match status" value="1"/>
</dbReference>
<dbReference type="SUPFAM" id="SSF88713">
    <property type="entry name" value="Glycoside hydrolase/deacetylase"/>
    <property type="match status" value="1"/>
</dbReference>
<comment type="cofactor">
    <cofactor evidence="1">
        <name>Mg(2+)</name>
        <dbReference type="ChEBI" id="CHEBI:18420"/>
    </cofactor>
</comment>
<keyword evidence="3" id="KW-0378">Hydrolase</keyword>
<dbReference type="EMBL" id="JACCEM010000004">
    <property type="protein sequence ID" value="NYT49524.1"/>
    <property type="molecule type" value="Genomic_DNA"/>
</dbReference>
<evidence type="ECO:0000256" key="4">
    <source>
        <dbReference type="ARBA" id="ARBA00022842"/>
    </source>
</evidence>
<evidence type="ECO:0000313" key="6">
    <source>
        <dbReference type="EMBL" id="NYT49524.1"/>
    </source>
</evidence>
<evidence type="ECO:0000256" key="5">
    <source>
        <dbReference type="ARBA" id="ARBA00023277"/>
    </source>
</evidence>
<name>A0A853FU98_9BURK</name>
<dbReference type="GO" id="GO:0016787">
    <property type="term" value="F:hydrolase activity"/>
    <property type="evidence" value="ECO:0007669"/>
    <property type="project" value="UniProtKB-KW"/>
</dbReference>
<dbReference type="PANTHER" id="PTHR31609">
    <property type="entry name" value="YDJC DEACETYLASE FAMILY MEMBER"/>
    <property type="match status" value="1"/>
</dbReference>
<keyword evidence="4" id="KW-0460">Magnesium</keyword>
<evidence type="ECO:0000256" key="2">
    <source>
        <dbReference type="ARBA" id="ARBA00022723"/>
    </source>
</evidence>
<dbReference type="InterPro" id="IPR011330">
    <property type="entry name" value="Glyco_hydro/deAcase_b/a-brl"/>
</dbReference>
<evidence type="ECO:0000256" key="3">
    <source>
        <dbReference type="ARBA" id="ARBA00022801"/>
    </source>
</evidence>
<dbReference type="Pfam" id="PF04794">
    <property type="entry name" value="YdjC"/>
    <property type="match status" value="1"/>
</dbReference>
<dbReference type="Proteomes" id="UP000559809">
    <property type="component" value="Unassembled WGS sequence"/>
</dbReference>
<dbReference type="GO" id="GO:0019213">
    <property type="term" value="F:deacetylase activity"/>
    <property type="evidence" value="ECO:0007669"/>
    <property type="project" value="TreeGrafter"/>
</dbReference>
<dbReference type="GO" id="GO:0046872">
    <property type="term" value="F:metal ion binding"/>
    <property type="evidence" value="ECO:0007669"/>
    <property type="project" value="UniProtKB-KW"/>
</dbReference>
<keyword evidence="5" id="KW-0119">Carbohydrate metabolism</keyword>
<comment type="caution">
    <text evidence="6">The sequence shown here is derived from an EMBL/GenBank/DDBJ whole genome shotgun (WGS) entry which is preliminary data.</text>
</comment>
<proteinExistence type="predicted"/>
<dbReference type="AlphaFoldDB" id="A0A853FU98"/>
<keyword evidence="2" id="KW-0479">Metal-binding</keyword>
<gene>
    <name evidence="6" type="ORF">H0A72_09425</name>
</gene>
<keyword evidence="7" id="KW-1185">Reference proteome</keyword>
<evidence type="ECO:0000256" key="1">
    <source>
        <dbReference type="ARBA" id="ARBA00001946"/>
    </source>
</evidence>
<dbReference type="GO" id="GO:0005975">
    <property type="term" value="P:carbohydrate metabolic process"/>
    <property type="evidence" value="ECO:0007669"/>
    <property type="project" value="InterPro"/>
</dbReference>